<accession>A0A9P5VHM2</accession>
<dbReference type="EMBL" id="JAAAUY010000970">
    <property type="protein sequence ID" value="KAF9325138.1"/>
    <property type="molecule type" value="Genomic_DNA"/>
</dbReference>
<evidence type="ECO:0000313" key="2">
    <source>
        <dbReference type="EMBL" id="KAF9325138.1"/>
    </source>
</evidence>
<feature type="compositionally biased region" description="Polar residues" evidence="1">
    <location>
        <begin position="19"/>
        <end position="36"/>
    </location>
</feature>
<feature type="region of interest" description="Disordered" evidence="1">
    <location>
        <begin position="95"/>
        <end position="115"/>
    </location>
</feature>
<evidence type="ECO:0000313" key="3">
    <source>
        <dbReference type="Proteomes" id="UP000696485"/>
    </source>
</evidence>
<dbReference type="Proteomes" id="UP000696485">
    <property type="component" value="Unassembled WGS sequence"/>
</dbReference>
<keyword evidence="3" id="KW-1185">Reference proteome</keyword>
<reference evidence="2" key="1">
    <citation type="journal article" date="2020" name="Fungal Divers.">
        <title>Resolving the Mortierellaceae phylogeny through synthesis of multi-gene phylogenetics and phylogenomics.</title>
        <authorList>
            <person name="Vandepol N."/>
            <person name="Liber J."/>
            <person name="Desiro A."/>
            <person name="Na H."/>
            <person name="Kennedy M."/>
            <person name="Barry K."/>
            <person name="Grigoriev I.V."/>
            <person name="Miller A.N."/>
            <person name="O'Donnell K."/>
            <person name="Stajich J.E."/>
            <person name="Bonito G."/>
        </authorList>
    </citation>
    <scope>NUCLEOTIDE SEQUENCE</scope>
    <source>
        <strain evidence="2">NVP1</strain>
    </source>
</reference>
<name>A0A9P5VHM2_9FUNG</name>
<feature type="compositionally biased region" description="Low complexity" evidence="1">
    <location>
        <begin position="45"/>
        <end position="60"/>
    </location>
</feature>
<proteinExistence type="predicted"/>
<evidence type="ECO:0000256" key="1">
    <source>
        <dbReference type="SAM" id="MobiDB-lite"/>
    </source>
</evidence>
<comment type="caution">
    <text evidence="2">The sequence shown here is derived from an EMBL/GenBank/DDBJ whole genome shotgun (WGS) entry which is preliminary data.</text>
</comment>
<protein>
    <submittedName>
        <fullName evidence="2">Uncharacterized protein</fullName>
    </submittedName>
</protein>
<gene>
    <name evidence="2" type="ORF">BG006_011369</name>
</gene>
<feature type="region of interest" description="Disordered" evidence="1">
    <location>
        <begin position="1"/>
        <end position="61"/>
    </location>
</feature>
<sequence length="115" mass="12677">MTPQQSILGIEAQIHPFAQGTSTTSNTGSIRSSANDSPEVELASLDLDTGNNDDNNQTQDHPLALQHNQLNQQPLSARAFVSIQLQHQQTFYIPQMQDDDEELEFEPVSSVAKSK</sequence>
<organism evidence="2 3">
    <name type="scientific">Podila minutissima</name>
    <dbReference type="NCBI Taxonomy" id="64525"/>
    <lineage>
        <taxon>Eukaryota</taxon>
        <taxon>Fungi</taxon>
        <taxon>Fungi incertae sedis</taxon>
        <taxon>Mucoromycota</taxon>
        <taxon>Mortierellomycotina</taxon>
        <taxon>Mortierellomycetes</taxon>
        <taxon>Mortierellales</taxon>
        <taxon>Mortierellaceae</taxon>
        <taxon>Podila</taxon>
    </lineage>
</organism>
<dbReference type="AlphaFoldDB" id="A0A9P5VHM2"/>